<keyword evidence="3" id="KW-1185">Reference proteome</keyword>
<feature type="compositionally biased region" description="Polar residues" evidence="1">
    <location>
        <begin position="243"/>
        <end position="252"/>
    </location>
</feature>
<comment type="caution">
    <text evidence="2">The sequence shown here is derived from an EMBL/GenBank/DDBJ whole genome shotgun (WGS) entry which is preliminary data.</text>
</comment>
<sequence length="252" mass="27498">MPPRGRMRMQNQHQGNPFGMMPRHGGTPPFGLRQPNEMRNPFGMRSQSPHPFHMGQQMNGLMRQQGPQQMNMQGMNGGRRKGRGGGLLARLLKKGDGVQGGNQQGGILQQFSRSDSAGAAAGFERGPGAAAGASSIGNLLNPGNISSFLSNTQQVLNAAQQFGPMIQQYGPMVKNLPALWKLYRGFKDLSAESPSEEVNDDAVEKVDLEEIDETAAMKKKKTKKKIKAEDKSEEQRPKRKSPAGSSQPKLYI</sequence>
<organism evidence="2 3">
    <name type="scientific">Rossellomorea oryzaecorticis</name>
    <dbReference type="NCBI Taxonomy" id="1396505"/>
    <lineage>
        <taxon>Bacteria</taxon>
        <taxon>Bacillati</taxon>
        <taxon>Bacillota</taxon>
        <taxon>Bacilli</taxon>
        <taxon>Bacillales</taxon>
        <taxon>Bacillaceae</taxon>
        <taxon>Rossellomorea</taxon>
    </lineage>
</organism>
<feature type="compositionally biased region" description="Basic and acidic residues" evidence="1">
    <location>
        <begin position="227"/>
        <end position="236"/>
    </location>
</feature>
<evidence type="ECO:0000313" key="3">
    <source>
        <dbReference type="Proteomes" id="UP001389717"/>
    </source>
</evidence>
<dbReference type="Pfam" id="PF14181">
    <property type="entry name" value="YqfQ"/>
    <property type="match status" value="1"/>
</dbReference>
<evidence type="ECO:0000313" key="2">
    <source>
        <dbReference type="EMBL" id="MEL3972843.1"/>
    </source>
</evidence>
<feature type="region of interest" description="Disordered" evidence="1">
    <location>
        <begin position="1"/>
        <end position="23"/>
    </location>
</feature>
<gene>
    <name evidence="2" type="primary">vrrA</name>
    <name evidence="2" type="ORF">AAEO50_11165</name>
</gene>
<protein>
    <submittedName>
        <fullName evidence="2">VrrA/YqfQ family protein</fullName>
    </submittedName>
</protein>
<accession>A0ABU9KD86</accession>
<feature type="compositionally biased region" description="Basic residues" evidence="1">
    <location>
        <begin position="217"/>
        <end position="226"/>
    </location>
</feature>
<dbReference type="InterPro" id="IPR025571">
    <property type="entry name" value="YqfQ"/>
</dbReference>
<dbReference type="EMBL" id="JBBYAF010000019">
    <property type="protein sequence ID" value="MEL3972843.1"/>
    <property type="molecule type" value="Genomic_DNA"/>
</dbReference>
<reference evidence="2 3" key="1">
    <citation type="submission" date="2024-04" db="EMBL/GenBank/DDBJ databases">
        <title>Bacillus oryzaecorticis sp. nov., a moderately halophilic bacterium isolated from rice husks.</title>
        <authorList>
            <person name="Zhu H.-S."/>
        </authorList>
    </citation>
    <scope>NUCLEOTIDE SEQUENCE [LARGE SCALE GENOMIC DNA]</scope>
    <source>
        <strain evidence="2 3">ZC255</strain>
    </source>
</reference>
<dbReference type="Proteomes" id="UP001389717">
    <property type="component" value="Unassembled WGS sequence"/>
</dbReference>
<feature type="region of interest" description="Disordered" evidence="1">
    <location>
        <begin position="212"/>
        <end position="252"/>
    </location>
</feature>
<name>A0ABU9KD86_9BACI</name>
<proteinExistence type="predicted"/>
<evidence type="ECO:0000256" key="1">
    <source>
        <dbReference type="SAM" id="MobiDB-lite"/>
    </source>
</evidence>